<evidence type="ECO:0000313" key="2">
    <source>
        <dbReference type="Proteomes" id="UP000276133"/>
    </source>
</evidence>
<dbReference type="OrthoDB" id="10199358at2759"/>
<dbReference type="EMBL" id="REGN01001854">
    <property type="protein sequence ID" value="RNA32079.1"/>
    <property type="molecule type" value="Genomic_DNA"/>
</dbReference>
<proteinExistence type="predicted"/>
<accession>A0A3M7S8Q3</accession>
<keyword evidence="2" id="KW-1185">Reference proteome</keyword>
<sequence>MATTSQREAIKTVDQSWTAEQLEIAGKGYVLDSNTPVYYGRTTENVENWISIVSNGIKAAGVPEDKKLAVITPYVKERALSTLLNYQKNSTIKTFEGYLIKKLNLGGLFRQSGIPLKSYSIKFLHII</sequence>
<dbReference type="Proteomes" id="UP000276133">
    <property type="component" value="Unassembled WGS sequence"/>
</dbReference>
<protein>
    <submittedName>
        <fullName evidence="1">Uncharacterized protein</fullName>
    </submittedName>
</protein>
<dbReference type="AlphaFoldDB" id="A0A3M7S8Q3"/>
<comment type="caution">
    <text evidence="1">The sequence shown here is derived from an EMBL/GenBank/DDBJ whole genome shotgun (WGS) entry which is preliminary data.</text>
</comment>
<evidence type="ECO:0000313" key="1">
    <source>
        <dbReference type="EMBL" id="RNA32079.1"/>
    </source>
</evidence>
<gene>
    <name evidence="1" type="ORF">BpHYR1_035366</name>
</gene>
<name>A0A3M7S8Q3_BRAPC</name>
<organism evidence="1 2">
    <name type="scientific">Brachionus plicatilis</name>
    <name type="common">Marine rotifer</name>
    <name type="synonym">Brachionus muelleri</name>
    <dbReference type="NCBI Taxonomy" id="10195"/>
    <lineage>
        <taxon>Eukaryota</taxon>
        <taxon>Metazoa</taxon>
        <taxon>Spiralia</taxon>
        <taxon>Gnathifera</taxon>
        <taxon>Rotifera</taxon>
        <taxon>Eurotatoria</taxon>
        <taxon>Monogononta</taxon>
        <taxon>Pseudotrocha</taxon>
        <taxon>Ploima</taxon>
        <taxon>Brachionidae</taxon>
        <taxon>Brachionus</taxon>
    </lineage>
</organism>
<reference evidence="1 2" key="1">
    <citation type="journal article" date="2018" name="Sci. Rep.">
        <title>Genomic signatures of local adaptation to the degree of environmental predictability in rotifers.</title>
        <authorList>
            <person name="Franch-Gras L."/>
            <person name="Hahn C."/>
            <person name="Garcia-Roger E.M."/>
            <person name="Carmona M.J."/>
            <person name="Serra M."/>
            <person name="Gomez A."/>
        </authorList>
    </citation>
    <scope>NUCLEOTIDE SEQUENCE [LARGE SCALE GENOMIC DNA]</scope>
    <source>
        <strain evidence="1">HYR1</strain>
    </source>
</reference>